<dbReference type="EnsemblMetazoa" id="SMAR003472-RA">
    <property type="protein sequence ID" value="SMAR003472-PA"/>
    <property type="gene ID" value="SMAR003472"/>
</dbReference>
<dbReference type="HOGENOM" id="CLU_056632_10_1_1"/>
<feature type="signal peptide" evidence="1">
    <location>
        <begin position="1"/>
        <end position="15"/>
    </location>
</feature>
<protein>
    <recommendedName>
        <fullName evidence="2">Superoxide dismutase copper/zinc binding domain-containing protein</fullName>
    </recommendedName>
</protein>
<evidence type="ECO:0000313" key="3">
    <source>
        <dbReference type="EnsemblMetazoa" id="SMAR003472-PA"/>
    </source>
</evidence>
<dbReference type="PhylomeDB" id="T1IQZ2"/>
<dbReference type="Pfam" id="PF00080">
    <property type="entry name" value="Sod_Cu"/>
    <property type="match status" value="1"/>
</dbReference>
<evidence type="ECO:0000256" key="1">
    <source>
        <dbReference type="SAM" id="SignalP"/>
    </source>
</evidence>
<dbReference type="EMBL" id="AFFK01018426">
    <property type="status" value="NOT_ANNOTATED_CDS"/>
    <property type="molecule type" value="Genomic_DNA"/>
</dbReference>
<dbReference type="InterPro" id="IPR001424">
    <property type="entry name" value="SOD_Cu_Zn_dom"/>
</dbReference>
<evidence type="ECO:0000313" key="4">
    <source>
        <dbReference type="Proteomes" id="UP000014500"/>
    </source>
</evidence>
<dbReference type="PANTHER" id="PTHR10003">
    <property type="entry name" value="SUPEROXIDE DISMUTASE CU-ZN -RELATED"/>
    <property type="match status" value="1"/>
</dbReference>
<dbReference type="STRING" id="126957.T1IQZ2"/>
<dbReference type="AlphaFoldDB" id="T1IQZ2"/>
<feature type="domain" description="Superoxide dismutase copper/zinc binding" evidence="2">
    <location>
        <begin position="15"/>
        <end position="118"/>
    </location>
</feature>
<evidence type="ECO:0000259" key="2">
    <source>
        <dbReference type="Pfam" id="PF00080"/>
    </source>
</evidence>
<reference evidence="3" key="2">
    <citation type="submission" date="2015-02" db="UniProtKB">
        <authorList>
            <consortium name="EnsemblMetazoa"/>
        </authorList>
    </citation>
    <scope>IDENTIFICATION</scope>
</reference>
<dbReference type="eggNOG" id="KOG0441">
    <property type="taxonomic scope" value="Eukaryota"/>
</dbReference>
<sequence>MAINAVCIFMGNLIGSLIFLQQQTHDGVVHVTGQIRNLSEGEHGFHIHKSGDLRNGCMNANSHYNPFNKTHGASEDEEKHVGDLGNMFVESNGVAVLDAKFEHVTLHGHYSVIGRSVVNEMQSYIIKELDKNTKTKAIEGK</sequence>
<organism evidence="3 4">
    <name type="scientific">Strigamia maritima</name>
    <name type="common">European centipede</name>
    <name type="synonym">Geophilus maritimus</name>
    <dbReference type="NCBI Taxonomy" id="126957"/>
    <lineage>
        <taxon>Eukaryota</taxon>
        <taxon>Metazoa</taxon>
        <taxon>Ecdysozoa</taxon>
        <taxon>Arthropoda</taxon>
        <taxon>Myriapoda</taxon>
        <taxon>Chilopoda</taxon>
        <taxon>Pleurostigmophora</taxon>
        <taxon>Geophilomorpha</taxon>
        <taxon>Linotaeniidae</taxon>
        <taxon>Strigamia</taxon>
    </lineage>
</organism>
<reference evidence="4" key="1">
    <citation type="submission" date="2011-05" db="EMBL/GenBank/DDBJ databases">
        <authorList>
            <person name="Richards S.R."/>
            <person name="Qu J."/>
            <person name="Jiang H."/>
            <person name="Jhangiani S.N."/>
            <person name="Agravi P."/>
            <person name="Goodspeed R."/>
            <person name="Gross S."/>
            <person name="Mandapat C."/>
            <person name="Jackson L."/>
            <person name="Mathew T."/>
            <person name="Pu L."/>
            <person name="Thornton R."/>
            <person name="Saada N."/>
            <person name="Wilczek-Boney K.B."/>
            <person name="Lee S."/>
            <person name="Kovar C."/>
            <person name="Wu Y."/>
            <person name="Scherer S.E."/>
            <person name="Worley K.C."/>
            <person name="Muzny D.M."/>
            <person name="Gibbs R."/>
        </authorList>
    </citation>
    <scope>NUCLEOTIDE SEQUENCE</scope>
    <source>
        <strain evidence="4">Brora</strain>
    </source>
</reference>
<dbReference type="Gene3D" id="2.60.40.200">
    <property type="entry name" value="Superoxide dismutase, copper/zinc binding domain"/>
    <property type="match status" value="1"/>
</dbReference>
<dbReference type="GO" id="GO:0006801">
    <property type="term" value="P:superoxide metabolic process"/>
    <property type="evidence" value="ECO:0007669"/>
    <property type="project" value="InterPro"/>
</dbReference>
<keyword evidence="4" id="KW-1185">Reference proteome</keyword>
<dbReference type="InterPro" id="IPR036423">
    <property type="entry name" value="SOD-like_Cu/Zn_dom_sf"/>
</dbReference>
<dbReference type="SUPFAM" id="SSF49329">
    <property type="entry name" value="Cu,Zn superoxide dismutase-like"/>
    <property type="match status" value="1"/>
</dbReference>
<dbReference type="GO" id="GO:0005507">
    <property type="term" value="F:copper ion binding"/>
    <property type="evidence" value="ECO:0007669"/>
    <property type="project" value="InterPro"/>
</dbReference>
<name>T1IQZ2_STRMM</name>
<keyword evidence="1" id="KW-0732">Signal</keyword>
<proteinExistence type="predicted"/>
<dbReference type="Proteomes" id="UP000014500">
    <property type="component" value="Unassembled WGS sequence"/>
</dbReference>
<dbReference type="InterPro" id="IPR024134">
    <property type="entry name" value="SOD_Cu/Zn_/chaperone"/>
</dbReference>
<dbReference type="OMA" id="CMNANSH"/>
<dbReference type="CDD" id="cd00305">
    <property type="entry name" value="Cu-Zn_Superoxide_Dismutase"/>
    <property type="match status" value="1"/>
</dbReference>
<feature type="chain" id="PRO_5013243575" description="Superoxide dismutase copper/zinc binding domain-containing protein" evidence="1">
    <location>
        <begin position="16"/>
        <end position="141"/>
    </location>
</feature>
<dbReference type="PRINTS" id="PR00068">
    <property type="entry name" value="CUZNDISMTASE"/>
</dbReference>
<accession>T1IQZ2</accession>